<dbReference type="OrthoDB" id="10549263at2759"/>
<dbReference type="AlphaFoldDB" id="A0A1R3IBE9"/>
<evidence type="ECO:0000313" key="2">
    <source>
        <dbReference type="EMBL" id="OMO79888.1"/>
    </source>
</evidence>
<feature type="domain" description="RNase H type-1" evidence="1">
    <location>
        <begin position="25"/>
        <end position="106"/>
    </location>
</feature>
<dbReference type="GO" id="GO:0003676">
    <property type="term" value="F:nucleic acid binding"/>
    <property type="evidence" value="ECO:0007669"/>
    <property type="project" value="InterPro"/>
</dbReference>
<accession>A0A1R3IBE9</accession>
<comment type="caution">
    <text evidence="2">The sequence shown here is derived from an EMBL/GenBank/DDBJ whole genome shotgun (WGS) entry which is preliminary data.</text>
</comment>
<name>A0A1R3IBE9_9ROSI</name>
<dbReference type="EMBL" id="AWUE01018490">
    <property type="protein sequence ID" value="OMO79888.1"/>
    <property type="molecule type" value="Genomic_DNA"/>
</dbReference>
<gene>
    <name evidence="2" type="ORF">COLO4_24302</name>
</gene>
<keyword evidence="3" id="KW-1185">Reference proteome</keyword>
<organism evidence="2 3">
    <name type="scientific">Corchorus olitorius</name>
    <dbReference type="NCBI Taxonomy" id="93759"/>
    <lineage>
        <taxon>Eukaryota</taxon>
        <taxon>Viridiplantae</taxon>
        <taxon>Streptophyta</taxon>
        <taxon>Embryophyta</taxon>
        <taxon>Tracheophyta</taxon>
        <taxon>Spermatophyta</taxon>
        <taxon>Magnoliopsida</taxon>
        <taxon>eudicotyledons</taxon>
        <taxon>Gunneridae</taxon>
        <taxon>Pentapetalae</taxon>
        <taxon>rosids</taxon>
        <taxon>malvids</taxon>
        <taxon>Malvales</taxon>
        <taxon>Malvaceae</taxon>
        <taxon>Grewioideae</taxon>
        <taxon>Apeibeae</taxon>
        <taxon>Corchorus</taxon>
    </lineage>
</organism>
<protein>
    <recommendedName>
        <fullName evidence="1">RNase H type-1 domain-containing protein</fullName>
    </recommendedName>
</protein>
<evidence type="ECO:0000259" key="1">
    <source>
        <dbReference type="Pfam" id="PF13456"/>
    </source>
</evidence>
<dbReference type="GO" id="GO:0004523">
    <property type="term" value="F:RNA-DNA hybrid ribonuclease activity"/>
    <property type="evidence" value="ECO:0007669"/>
    <property type="project" value="InterPro"/>
</dbReference>
<sequence>MCDAVIGSIVTDISVDVRETIIAHAALRMMLKYLKEKGIKKPLSVILETGMQDMVDWVNAPNTKDIKANVKAFYRHIKSMNNQFNSLTATQIFRGGGNRVADYLASTVAHTCLVDNRIYQVYFDGNHCVVAFEELDDHIKNDKNGGSNFGWNGSTF</sequence>
<dbReference type="InterPro" id="IPR002156">
    <property type="entry name" value="RNaseH_domain"/>
</dbReference>
<evidence type="ECO:0000313" key="3">
    <source>
        <dbReference type="Proteomes" id="UP000187203"/>
    </source>
</evidence>
<reference evidence="3" key="1">
    <citation type="submission" date="2013-09" db="EMBL/GenBank/DDBJ databases">
        <title>Corchorus olitorius genome sequencing.</title>
        <authorList>
            <person name="Alam M."/>
            <person name="Haque M.S."/>
            <person name="Islam M.S."/>
            <person name="Emdad E.M."/>
            <person name="Islam M.M."/>
            <person name="Ahmed B."/>
            <person name="Halim A."/>
            <person name="Hossen Q.M.M."/>
            <person name="Hossain M.Z."/>
            <person name="Ahmed R."/>
            <person name="Khan M.M."/>
            <person name="Islam R."/>
            <person name="Rashid M.M."/>
            <person name="Khan S.A."/>
            <person name="Rahman M.S."/>
            <person name="Alam M."/>
            <person name="Yahiya A.S."/>
            <person name="Khan M.S."/>
            <person name="Azam M.S."/>
            <person name="Haque T."/>
            <person name="Lashkar M.Z.H."/>
            <person name="Akhand A.I."/>
            <person name="Morshed G."/>
            <person name="Roy S."/>
            <person name="Uddin K.S."/>
            <person name="Rabeya T."/>
            <person name="Hossain A.S."/>
            <person name="Chowdhury A."/>
            <person name="Snigdha A.R."/>
            <person name="Mortoza M.S."/>
            <person name="Matin S.A."/>
            <person name="Hoque S.M.E."/>
            <person name="Islam M.K."/>
            <person name="Roy D.K."/>
            <person name="Haider R."/>
            <person name="Moosa M.M."/>
            <person name="Elias S.M."/>
            <person name="Hasan A.M."/>
            <person name="Jahan S."/>
            <person name="Shafiuddin M."/>
            <person name="Mahmood N."/>
            <person name="Shommy N.S."/>
        </authorList>
    </citation>
    <scope>NUCLEOTIDE SEQUENCE [LARGE SCALE GENOMIC DNA]</scope>
    <source>
        <strain evidence="3">cv. O-4</strain>
    </source>
</reference>
<dbReference type="Proteomes" id="UP000187203">
    <property type="component" value="Unassembled WGS sequence"/>
</dbReference>
<dbReference type="Pfam" id="PF13456">
    <property type="entry name" value="RVT_3"/>
    <property type="match status" value="1"/>
</dbReference>
<proteinExistence type="predicted"/>